<dbReference type="RefSeq" id="WP_339970438.1">
    <property type="nucleotide sequence ID" value="NZ_JAWMWG010000005.1"/>
</dbReference>
<feature type="domain" description="AAA" evidence="1">
    <location>
        <begin position="9"/>
        <end position="190"/>
    </location>
</feature>
<dbReference type="Pfam" id="PF13614">
    <property type="entry name" value="AAA_31"/>
    <property type="match status" value="1"/>
</dbReference>
<dbReference type="Gene3D" id="3.40.50.300">
    <property type="entry name" value="P-loop containing nucleotide triphosphate hydrolases"/>
    <property type="match status" value="1"/>
</dbReference>
<dbReference type="CDD" id="cd02042">
    <property type="entry name" value="ParAB_family"/>
    <property type="match status" value="1"/>
</dbReference>
<proteinExistence type="predicted"/>
<dbReference type="InterPro" id="IPR050678">
    <property type="entry name" value="DNA_Partitioning_ATPase"/>
</dbReference>
<sequence length="290" mass="33084">MKRLKQPLTITVANGKGGVGKSTIIRFLSYNLALKGYKTLVVDEDPQSNTTKTMLITKENHEEKEHYQINKTLMAGVRDGDLKPLITPIIDNLDMIPSHMDFKNLPTFLAKKYGIAESIDKNYHQIELKKVSFMRDLLEPIKQDYDFILIDTPPTTSVYTRSAVYASDYVILAFQTQSDSYDGALQFLENDMSDLIENFDADTDIIGVLPNQFTYHGAIDETVLADAVEKFGQQNIFEHIIPFAKRIQSAPRLGIRKDTYWDKKLFKDVIDPLTEDFLNRVEKVGGFEDE</sequence>
<dbReference type="InterPro" id="IPR027417">
    <property type="entry name" value="P-loop_NTPase"/>
</dbReference>
<dbReference type="EMBL" id="JAWMWG010000005">
    <property type="protein sequence ID" value="MEJ6348934.1"/>
    <property type="molecule type" value="Genomic_DNA"/>
</dbReference>
<dbReference type="PANTHER" id="PTHR13696:SF99">
    <property type="entry name" value="COBYRINIC ACID AC-DIAMIDE SYNTHASE"/>
    <property type="match status" value="1"/>
</dbReference>
<organism evidence="2 3">
    <name type="scientific">Holzapfeliella saturejae</name>
    <dbReference type="NCBI Taxonomy" id="3082953"/>
    <lineage>
        <taxon>Bacteria</taxon>
        <taxon>Bacillati</taxon>
        <taxon>Bacillota</taxon>
        <taxon>Bacilli</taxon>
        <taxon>Lactobacillales</taxon>
        <taxon>Lactobacillaceae</taxon>
        <taxon>Holzapfeliella</taxon>
    </lineage>
</organism>
<keyword evidence="3" id="KW-1185">Reference proteome</keyword>
<evidence type="ECO:0000259" key="1">
    <source>
        <dbReference type="Pfam" id="PF13614"/>
    </source>
</evidence>
<evidence type="ECO:0000313" key="2">
    <source>
        <dbReference type="EMBL" id="MEJ6348934.1"/>
    </source>
</evidence>
<dbReference type="SUPFAM" id="SSF52540">
    <property type="entry name" value="P-loop containing nucleoside triphosphate hydrolases"/>
    <property type="match status" value="1"/>
</dbReference>
<gene>
    <name evidence="2" type="ORF">R4Y45_06845</name>
</gene>
<dbReference type="PANTHER" id="PTHR13696">
    <property type="entry name" value="P-LOOP CONTAINING NUCLEOSIDE TRIPHOSPHATE HYDROLASE"/>
    <property type="match status" value="1"/>
</dbReference>
<protein>
    <submittedName>
        <fullName evidence="2">ParA family protein</fullName>
    </submittedName>
</protein>
<accession>A0ABU8SHX8</accession>
<reference evidence="2 3" key="1">
    <citation type="submission" date="2023-10" db="EMBL/GenBank/DDBJ databases">
        <title>Holzapfeliella saturejae sp. nov. isolated from Satureja montana flowers.</title>
        <authorList>
            <person name="Alcantara C."/>
            <person name="Zuniga M."/>
            <person name="Landete J.M."/>
            <person name="Monedero V."/>
        </authorList>
    </citation>
    <scope>NUCLEOTIDE SEQUENCE [LARGE SCALE GENOMIC DNA]</scope>
    <source>
        <strain evidence="2 3">He02</strain>
    </source>
</reference>
<dbReference type="InterPro" id="IPR025669">
    <property type="entry name" value="AAA_dom"/>
</dbReference>
<comment type="caution">
    <text evidence="2">The sequence shown here is derived from an EMBL/GenBank/DDBJ whole genome shotgun (WGS) entry which is preliminary data.</text>
</comment>
<dbReference type="Proteomes" id="UP001377804">
    <property type="component" value="Unassembled WGS sequence"/>
</dbReference>
<name>A0ABU8SHX8_9LACO</name>
<evidence type="ECO:0000313" key="3">
    <source>
        <dbReference type="Proteomes" id="UP001377804"/>
    </source>
</evidence>